<organism evidence="3 4">
    <name type="scientific">Cystobacter fuscus</name>
    <dbReference type="NCBI Taxonomy" id="43"/>
    <lineage>
        <taxon>Bacteria</taxon>
        <taxon>Pseudomonadati</taxon>
        <taxon>Myxococcota</taxon>
        <taxon>Myxococcia</taxon>
        <taxon>Myxococcales</taxon>
        <taxon>Cystobacterineae</taxon>
        <taxon>Archangiaceae</taxon>
        <taxon>Cystobacter</taxon>
    </lineage>
</organism>
<keyword evidence="1" id="KW-0732">Signal</keyword>
<feature type="chain" id="PRO_5012896927" evidence="1">
    <location>
        <begin position="27"/>
        <end position="253"/>
    </location>
</feature>
<feature type="domain" description="AB hydrolase-1" evidence="2">
    <location>
        <begin position="32"/>
        <end position="242"/>
    </location>
</feature>
<name>A0A250IYY7_9BACT</name>
<dbReference type="Proteomes" id="UP000217257">
    <property type="component" value="Chromosome"/>
</dbReference>
<dbReference type="EMBL" id="CP022098">
    <property type="protein sequence ID" value="ATB36361.1"/>
    <property type="molecule type" value="Genomic_DNA"/>
</dbReference>
<evidence type="ECO:0000256" key="1">
    <source>
        <dbReference type="SAM" id="SignalP"/>
    </source>
</evidence>
<proteinExistence type="predicted"/>
<protein>
    <submittedName>
        <fullName evidence="3">Hydrolase</fullName>
    </submittedName>
</protein>
<dbReference type="PANTHER" id="PTHR37017:SF11">
    <property type="entry name" value="ESTERASE_LIPASE_THIOESTERASE DOMAIN-CONTAINING PROTEIN"/>
    <property type="match status" value="1"/>
</dbReference>
<dbReference type="InterPro" id="IPR029058">
    <property type="entry name" value="AB_hydrolase_fold"/>
</dbReference>
<dbReference type="InterPro" id="IPR052897">
    <property type="entry name" value="Sec-Metab_Biosynth_Hydrolase"/>
</dbReference>
<evidence type="ECO:0000313" key="4">
    <source>
        <dbReference type="Proteomes" id="UP000217257"/>
    </source>
</evidence>
<dbReference type="SUPFAM" id="SSF53474">
    <property type="entry name" value="alpha/beta-Hydrolases"/>
    <property type="match status" value="1"/>
</dbReference>
<reference evidence="3 4" key="1">
    <citation type="submission" date="2017-06" db="EMBL/GenBank/DDBJ databases">
        <title>Sequencing and comparative analysis of myxobacterial genomes.</title>
        <authorList>
            <person name="Rupp O."/>
            <person name="Goesmann A."/>
            <person name="Sogaard-Andersen L."/>
        </authorList>
    </citation>
    <scope>NUCLEOTIDE SEQUENCE [LARGE SCALE GENOMIC DNA]</scope>
    <source>
        <strain evidence="3 4">DSM 52655</strain>
    </source>
</reference>
<dbReference type="AlphaFoldDB" id="A0A250IYY7"/>
<dbReference type="RefSeq" id="WP_232537458.1">
    <property type="nucleotide sequence ID" value="NZ_CP022098.1"/>
</dbReference>
<dbReference type="GO" id="GO:0016787">
    <property type="term" value="F:hydrolase activity"/>
    <property type="evidence" value="ECO:0007669"/>
    <property type="project" value="UniProtKB-KW"/>
</dbReference>
<evidence type="ECO:0000313" key="3">
    <source>
        <dbReference type="EMBL" id="ATB36361.1"/>
    </source>
</evidence>
<evidence type="ECO:0000259" key="2">
    <source>
        <dbReference type="Pfam" id="PF12697"/>
    </source>
</evidence>
<sequence length="253" mass="27215">MMHLNRLASAFAAFLVLGGVSSPVLAAPVKNVVLVHGAFVDGSGWKPVHDILIKHGYNVSILQHPMTSLEDDVAATKRLLDRQQGPVLLVGHSYGGTVITQAGTDPRVAGLVYIAAHMPDTGESGVSNKAKMPGASKAIAPTPDGFLFIDPARFHEDFAADLPREQAEFMARSQMPTSLRAMSTPIVNPAWKTKPSWMLVSTEDKIIHPELQRMYAARAHSHKVEVKGSHAVYVSHPKEVAALIEDAAKHAGD</sequence>
<accession>A0A250IYY7</accession>
<keyword evidence="3" id="KW-0378">Hydrolase</keyword>
<dbReference type="Pfam" id="PF12697">
    <property type="entry name" value="Abhydrolase_6"/>
    <property type="match status" value="1"/>
</dbReference>
<gene>
    <name evidence="3" type="ORF">CYFUS_001775</name>
</gene>
<dbReference type="Gene3D" id="3.40.50.1820">
    <property type="entry name" value="alpha/beta hydrolase"/>
    <property type="match status" value="1"/>
</dbReference>
<dbReference type="KEGG" id="cfus:CYFUS_001775"/>
<dbReference type="InterPro" id="IPR000073">
    <property type="entry name" value="AB_hydrolase_1"/>
</dbReference>
<dbReference type="PANTHER" id="PTHR37017">
    <property type="entry name" value="AB HYDROLASE-1 DOMAIN-CONTAINING PROTEIN-RELATED"/>
    <property type="match status" value="1"/>
</dbReference>
<feature type="signal peptide" evidence="1">
    <location>
        <begin position="1"/>
        <end position="26"/>
    </location>
</feature>